<dbReference type="Gramene" id="Pp3c17_16210V3.2">
    <property type="protein sequence ID" value="PAC:32906400.CDS.1"/>
    <property type="gene ID" value="Pp3c17_16210"/>
</dbReference>
<dbReference type="EMBL" id="ABEU02000017">
    <property type="protein sequence ID" value="PNR36311.1"/>
    <property type="molecule type" value="Genomic_DNA"/>
</dbReference>
<dbReference type="PANTHER" id="PTHR46084">
    <property type="entry name" value="PROTEIN MALE DISCOVERER 2"/>
    <property type="match status" value="1"/>
</dbReference>
<dbReference type="Gramene" id="Pp3c17_16210V3.1">
    <property type="protein sequence ID" value="PAC:32906399.CDS.1"/>
    <property type="gene ID" value="Pp3c17_16210"/>
</dbReference>
<evidence type="ECO:0000256" key="5">
    <source>
        <dbReference type="ARBA" id="ARBA00023136"/>
    </source>
</evidence>
<evidence type="ECO:0000256" key="2">
    <source>
        <dbReference type="ARBA" id="ARBA00022692"/>
    </source>
</evidence>
<keyword evidence="5 7" id="KW-0472">Membrane</keyword>
<dbReference type="RefSeq" id="XP_024401633.1">
    <property type="nucleotide sequence ID" value="XM_024545865.2"/>
</dbReference>
<accession>A0A2K1J461</accession>
<evidence type="ECO:0000313" key="11">
    <source>
        <dbReference type="Proteomes" id="UP000006727"/>
    </source>
</evidence>
<evidence type="ECO:0000256" key="6">
    <source>
        <dbReference type="ARBA" id="ARBA00037847"/>
    </source>
</evidence>
<dbReference type="InterPro" id="IPR011009">
    <property type="entry name" value="Kinase-like_dom_sf"/>
</dbReference>
<sequence length="463" mass="51440">MKHRNIILNGSRRLYLTRIVRTLEKTLTGIMFLAKSRLLWLVIGLFFLASVLGLPAPVVAARLLADAPTIVQDPNEGDVESSKSSAFNRVGIYVVGFGCAVLLIATISVVAVLYLRHKRKMTTVSPWRQGMSGQLQREPEIIVPLLEREALEVACEDFSNIIGSSPDCVVYKGTLPDGTEIAATSIQMSAANWPPHYELSFRKKVKALARMKHPHLVNFIGYCTKDDPWTRIFVFEYASNGSLYDHLHNKESEHLGWTARMRLVVGAAIGLKYMHHELVPPVHHSNFSAESVLLTDDYAAKVSTFGVTGVPMMRNDSQKSSWFAGKTSGHENGASIDHLDPDFENDIYSFGVFLLEVITGRPPESEGAPPLVEWAREYLSDPKMMWYMVDPTLKPYNHDELVAVCKVASMCLSTESPRPSLLRICDMLTDNLKLSPDVVAAKSPAALWAQLELHDDSSSEVST</sequence>
<evidence type="ECO:0000259" key="8">
    <source>
        <dbReference type="PROSITE" id="PS50011"/>
    </source>
</evidence>
<dbReference type="Gene3D" id="1.10.510.10">
    <property type="entry name" value="Transferase(Phosphotransferase) domain 1"/>
    <property type="match status" value="1"/>
</dbReference>
<evidence type="ECO:0000256" key="4">
    <source>
        <dbReference type="ARBA" id="ARBA00022989"/>
    </source>
</evidence>
<dbReference type="GO" id="GO:0005524">
    <property type="term" value="F:ATP binding"/>
    <property type="evidence" value="ECO:0007669"/>
    <property type="project" value="InterPro"/>
</dbReference>
<evidence type="ECO:0000256" key="1">
    <source>
        <dbReference type="ARBA" id="ARBA00004479"/>
    </source>
</evidence>
<dbReference type="PANTHER" id="PTHR46084:SF14">
    <property type="entry name" value="PROTEIN KINASE DOMAIN-CONTAINING PROTEIN"/>
    <property type="match status" value="1"/>
</dbReference>
<gene>
    <name evidence="10" type="primary">LOC112294888</name>
    <name evidence="9" type="ORF">PHYPA_022162</name>
</gene>
<dbReference type="Gene3D" id="3.30.200.20">
    <property type="entry name" value="Phosphorylase Kinase, domain 1"/>
    <property type="match status" value="1"/>
</dbReference>
<dbReference type="RefSeq" id="XP_024401635.1">
    <property type="nucleotide sequence ID" value="XM_024545867.2"/>
</dbReference>
<dbReference type="SUPFAM" id="SSF56112">
    <property type="entry name" value="Protein kinase-like (PK-like)"/>
    <property type="match status" value="1"/>
</dbReference>
<feature type="domain" description="Protein kinase" evidence="8">
    <location>
        <begin position="156"/>
        <end position="463"/>
    </location>
</feature>
<evidence type="ECO:0000256" key="3">
    <source>
        <dbReference type="ARBA" id="ARBA00022729"/>
    </source>
</evidence>
<dbReference type="AlphaFoldDB" id="A0A2K1J461"/>
<dbReference type="GeneID" id="112294888"/>
<reference evidence="9 11" key="1">
    <citation type="journal article" date="2008" name="Science">
        <title>The Physcomitrella genome reveals evolutionary insights into the conquest of land by plants.</title>
        <authorList>
            <person name="Rensing S."/>
            <person name="Lang D."/>
            <person name="Zimmer A."/>
            <person name="Terry A."/>
            <person name="Salamov A."/>
            <person name="Shapiro H."/>
            <person name="Nishiyama T."/>
            <person name="Perroud P.-F."/>
            <person name="Lindquist E."/>
            <person name="Kamisugi Y."/>
            <person name="Tanahashi T."/>
            <person name="Sakakibara K."/>
            <person name="Fujita T."/>
            <person name="Oishi K."/>
            <person name="Shin-I T."/>
            <person name="Kuroki Y."/>
            <person name="Toyoda A."/>
            <person name="Suzuki Y."/>
            <person name="Hashimoto A."/>
            <person name="Yamaguchi K."/>
            <person name="Sugano A."/>
            <person name="Kohara Y."/>
            <person name="Fujiyama A."/>
            <person name="Anterola A."/>
            <person name="Aoki S."/>
            <person name="Ashton N."/>
            <person name="Barbazuk W.B."/>
            <person name="Barker E."/>
            <person name="Bennetzen J."/>
            <person name="Bezanilla M."/>
            <person name="Blankenship R."/>
            <person name="Cho S.H."/>
            <person name="Dutcher S."/>
            <person name="Estelle M."/>
            <person name="Fawcett J.A."/>
            <person name="Gundlach H."/>
            <person name="Hanada K."/>
            <person name="Heyl A."/>
            <person name="Hicks K.A."/>
            <person name="Hugh J."/>
            <person name="Lohr M."/>
            <person name="Mayer K."/>
            <person name="Melkozernov A."/>
            <person name="Murata T."/>
            <person name="Nelson D."/>
            <person name="Pils B."/>
            <person name="Prigge M."/>
            <person name="Reiss B."/>
            <person name="Renner T."/>
            <person name="Rombauts S."/>
            <person name="Rushton P."/>
            <person name="Sanderfoot A."/>
            <person name="Schween G."/>
            <person name="Shiu S.-H."/>
            <person name="Stueber K."/>
            <person name="Theodoulou F.L."/>
            <person name="Tu H."/>
            <person name="Van de Peer Y."/>
            <person name="Verrier P.J."/>
            <person name="Waters E."/>
            <person name="Wood A."/>
            <person name="Yang L."/>
            <person name="Cove D."/>
            <person name="Cuming A."/>
            <person name="Hasebe M."/>
            <person name="Lucas S."/>
            <person name="Mishler D.B."/>
            <person name="Reski R."/>
            <person name="Grigoriev I."/>
            <person name="Quatrano R.S."/>
            <person name="Boore J.L."/>
        </authorList>
    </citation>
    <scope>NUCLEOTIDE SEQUENCE [LARGE SCALE GENOMIC DNA]</scope>
    <source>
        <strain evidence="10 11">cv. Gransden 2004</strain>
    </source>
</reference>
<dbReference type="STRING" id="3218.A0A2K1J461"/>
<dbReference type="GO" id="GO:0016020">
    <property type="term" value="C:membrane"/>
    <property type="evidence" value="ECO:0007669"/>
    <property type="project" value="UniProtKB-SubCell"/>
</dbReference>
<proteinExistence type="predicted"/>
<keyword evidence="2 7" id="KW-0812">Transmembrane</keyword>
<dbReference type="RefSeq" id="XP_024401631.1">
    <property type="nucleotide sequence ID" value="XM_024545863.2"/>
</dbReference>
<dbReference type="GO" id="GO:0012505">
    <property type="term" value="C:endomembrane system"/>
    <property type="evidence" value="ECO:0007669"/>
    <property type="project" value="UniProtKB-SubCell"/>
</dbReference>
<comment type="subcellular location">
    <subcellularLocation>
        <location evidence="6">Endomembrane system</location>
        <topology evidence="6">Single-pass membrane protein</topology>
    </subcellularLocation>
    <subcellularLocation>
        <location evidence="1">Membrane</location>
        <topology evidence="1">Single-pass type I membrane protein</topology>
    </subcellularLocation>
</comment>
<dbReference type="Proteomes" id="UP000006727">
    <property type="component" value="Chromosome 17"/>
</dbReference>
<feature type="transmembrane region" description="Helical" evidence="7">
    <location>
        <begin position="90"/>
        <end position="115"/>
    </location>
</feature>
<reference evidence="10" key="3">
    <citation type="submission" date="2020-12" db="UniProtKB">
        <authorList>
            <consortium name="EnsemblPlants"/>
        </authorList>
    </citation>
    <scope>IDENTIFICATION</scope>
</reference>
<dbReference type="OrthoDB" id="291737at2759"/>
<dbReference type="InterPro" id="IPR001245">
    <property type="entry name" value="Ser-Thr/Tyr_kinase_cat_dom"/>
</dbReference>
<reference evidence="9 11" key="2">
    <citation type="journal article" date="2018" name="Plant J.">
        <title>The Physcomitrella patens chromosome-scale assembly reveals moss genome structure and evolution.</title>
        <authorList>
            <person name="Lang D."/>
            <person name="Ullrich K.K."/>
            <person name="Murat F."/>
            <person name="Fuchs J."/>
            <person name="Jenkins J."/>
            <person name="Haas F.B."/>
            <person name="Piednoel M."/>
            <person name="Gundlach H."/>
            <person name="Van Bel M."/>
            <person name="Meyberg R."/>
            <person name="Vives C."/>
            <person name="Morata J."/>
            <person name="Symeonidi A."/>
            <person name="Hiss M."/>
            <person name="Muchero W."/>
            <person name="Kamisugi Y."/>
            <person name="Saleh O."/>
            <person name="Blanc G."/>
            <person name="Decker E.L."/>
            <person name="van Gessel N."/>
            <person name="Grimwood J."/>
            <person name="Hayes R.D."/>
            <person name="Graham S.W."/>
            <person name="Gunter L.E."/>
            <person name="McDaniel S.F."/>
            <person name="Hoernstein S.N.W."/>
            <person name="Larsson A."/>
            <person name="Li F.W."/>
            <person name="Perroud P.F."/>
            <person name="Phillips J."/>
            <person name="Ranjan P."/>
            <person name="Rokshar D.S."/>
            <person name="Rothfels C.J."/>
            <person name="Schneider L."/>
            <person name="Shu S."/>
            <person name="Stevenson D.W."/>
            <person name="Thummler F."/>
            <person name="Tillich M."/>
            <person name="Villarreal Aguilar J.C."/>
            <person name="Widiez T."/>
            <person name="Wong G.K."/>
            <person name="Wymore A."/>
            <person name="Zhang Y."/>
            <person name="Zimmer A.D."/>
            <person name="Quatrano R.S."/>
            <person name="Mayer K.F.X."/>
            <person name="Goodstein D."/>
            <person name="Casacuberta J.M."/>
            <person name="Vandepoele K."/>
            <person name="Reski R."/>
            <person name="Cuming A.C."/>
            <person name="Tuskan G.A."/>
            <person name="Maumus F."/>
            <person name="Salse J."/>
            <person name="Schmutz J."/>
            <person name="Rensing S.A."/>
        </authorList>
    </citation>
    <scope>NUCLEOTIDE SEQUENCE [LARGE SCALE GENOMIC DNA]</scope>
    <source>
        <strain evidence="10 11">cv. Gransden 2004</strain>
    </source>
</reference>
<organism evidence="9">
    <name type="scientific">Physcomitrium patens</name>
    <name type="common">Spreading-leaved earth moss</name>
    <name type="synonym">Physcomitrella patens</name>
    <dbReference type="NCBI Taxonomy" id="3218"/>
    <lineage>
        <taxon>Eukaryota</taxon>
        <taxon>Viridiplantae</taxon>
        <taxon>Streptophyta</taxon>
        <taxon>Embryophyta</taxon>
        <taxon>Bryophyta</taxon>
        <taxon>Bryophytina</taxon>
        <taxon>Bryopsida</taxon>
        <taxon>Funariidae</taxon>
        <taxon>Funariales</taxon>
        <taxon>Funariaceae</taxon>
        <taxon>Physcomitrium</taxon>
    </lineage>
</organism>
<keyword evidence="11" id="KW-1185">Reference proteome</keyword>
<protein>
    <recommendedName>
        <fullName evidence="8">Protein kinase domain-containing protein</fullName>
    </recommendedName>
</protein>
<dbReference type="PaxDb" id="3218-PP1S434_22V6.1"/>
<evidence type="ECO:0000313" key="10">
    <source>
        <dbReference type="EnsemblPlants" id="PAC:32906399.CDS.1"/>
    </source>
</evidence>
<dbReference type="GO" id="GO:0004672">
    <property type="term" value="F:protein kinase activity"/>
    <property type="evidence" value="ECO:0007669"/>
    <property type="project" value="InterPro"/>
</dbReference>
<keyword evidence="3" id="KW-0732">Signal</keyword>
<dbReference type="Pfam" id="PF07714">
    <property type="entry name" value="PK_Tyr_Ser-Thr"/>
    <property type="match status" value="1"/>
</dbReference>
<name>A0A2K1J461_PHYPA</name>
<evidence type="ECO:0000256" key="7">
    <source>
        <dbReference type="SAM" id="Phobius"/>
    </source>
</evidence>
<dbReference type="EnsemblPlants" id="Pp3c17_16210V3.1">
    <property type="protein sequence ID" value="PAC:32906399.CDS.1"/>
    <property type="gene ID" value="Pp3c17_16210"/>
</dbReference>
<keyword evidence="4 7" id="KW-1133">Transmembrane helix</keyword>
<dbReference type="RefSeq" id="XP_024401632.1">
    <property type="nucleotide sequence ID" value="XM_024545864.2"/>
</dbReference>
<dbReference type="InterPro" id="IPR000719">
    <property type="entry name" value="Prot_kinase_dom"/>
</dbReference>
<dbReference type="EnsemblPlants" id="Pp3c17_16210V3.2">
    <property type="protein sequence ID" value="PAC:32906400.CDS.1"/>
    <property type="gene ID" value="Pp3c17_16210"/>
</dbReference>
<evidence type="ECO:0000313" key="9">
    <source>
        <dbReference type="EMBL" id="PNR36311.1"/>
    </source>
</evidence>
<dbReference type="PROSITE" id="PS50011">
    <property type="entry name" value="PROTEIN_KINASE_DOM"/>
    <property type="match status" value="1"/>
</dbReference>